<dbReference type="Proteomes" id="UP000244911">
    <property type="component" value="Unassembled WGS sequence"/>
</dbReference>
<evidence type="ECO:0000313" key="2">
    <source>
        <dbReference type="EMBL" id="SPF75169.1"/>
    </source>
</evidence>
<dbReference type="AlphaFoldDB" id="A0A2R8AH27"/>
<sequence>MSEQEFELEPRLESQTAPELEPGEKLIESFSGNTTTYVKEHVMLAALGAVVISGGLMAMGNPHPWTGVIGSVAAIAVRGLYVAKEQLGFTWHLTNRRLIGPGGRTVLITSIDKVNVIFTAAQIVTLSGDKYMLKYQADAKATQAAIDRARGA</sequence>
<evidence type="ECO:0000313" key="3">
    <source>
        <dbReference type="Proteomes" id="UP000244911"/>
    </source>
</evidence>
<protein>
    <recommendedName>
        <fullName evidence="4">DUF304 domain-containing protein</fullName>
    </recommendedName>
</protein>
<name>A0A2R8AH27_9RHOB</name>
<gene>
    <name evidence="2" type="ORF">ALP8811_00154</name>
</gene>
<feature type="region of interest" description="Disordered" evidence="1">
    <location>
        <begin position="1"/>
        <end position="20"/>
    </location>
</feature>
<dbReference type="RefSeq" id="WP_245924477.1">
    <property type="nucleotide sequence ID" value="NZ_OMOI01000001.1"/>
</dbReference>
<dbReference type="EMBL" id="OMOI01000001">
    <property type="protein sequence ID" value="SPF75169.1"/>
    <property type="molecule type" value="Genomic_DNA"/>
</dbReference>
<accession>A0A2R8AH27</accession>
<proteinExistence type="predicted"/>
<organism evidence="2 3">
    <name type="scientific">Aliiroseovarius pelagivivens</name>
    <dbReference type="NCBI Taxonomy" id="1639690"/>
    <lineage>
        <taxon>Bacteria</taxon>
        <taxon>Pseudomonadati</taxon>
        <taxon>Pseudomonadota</taxon>
        <taxon>Alphaproteobacteria</taxon>
        <taxon>Rhodobacterales</taxon>
        <taxon>Paracoccaceae</taxon>
        <taxon>Aliiroseovarius</taxon>
    </lineage>
</organism>
<keyword evidence="3" id="KW-1185">Reference proteome</keyword>
<evidence type="ECO:0008006" key="4">
    <source>
        <dbReference type="Google" id="ProtNLM"/>
    </source>
</evidence>
<reference evidence="2 3" key="1">
    <citation type="submission" date="2018-03" db="EMBL/GenBank/DDBJ databases">
        <authorList>
            <person name="Keele B.F."/>
        </authorList>
    </citation>
    <scope>NUCLEOTIDE SEQUENCE [LARGE SCALE GENOMIC DNA]</scope>
    <source>
        <strain evidence="2 3">CECT 8811</strain>
    </source>
</reference>
<evidence type="ECO:0000256" key="1">
    <source>
        <dbReference type="SAM" id="MobiDB-lite"/>
    </source>
</evidence>